<dbReference type="HOGENOM" id="CLU_074897_1_0_1"/>
<feature type="compositionally biased region" description="Polar residues" evidence="1">
    <location>
        <begin position="1"/>
        <end position="10"/>
    </location>
</feature>
<name>A0A0B1NZ81_UNCNE</name>
<comment type="caution">
    <text evidence="2">The sequence shown here is derived from an EMBL/GenBank/DDBJ whole genome shotgun (WGS) entry which is preliminary data.</text>
</comment>
<dbReference type="EMBL" id="JNVN01004499">
    <property type="protein sequence ID" value="KHJ30310.1"/>
    <property type="molecule type" value="Genomic_DNA"/>
</dbReference>
<keyword evidence="3" id="KW-1185">Reference proteome</keyword>
<dbReference type="PANTHER" id="PTHR28052:SF1">
    <property type="entry name" value="UPF0545 PROTEIN C22ORF39"/>
    <property type="match status" value="1"/>
</dbReference>
<accession>A0A0B1NZ81</accession>
<evidence type="ECO:0008006" key="4">
    <source>
        <dbReference type="Google" id="ProtNLM"/>
    </source>
</evidence>
<organism evidence="2 3">
    <name type="scientific">Uncinula necator</name>
    <name type="common">Grape powdery mildew</name>
    <dbReference type="NCBI Taxonomy" id="52586"/>
    <lineage>
        <taxon>Eukaryota</taxon>
        <taxon>Fungi</taxon>
        <taxon>Dikarya</taxon>
        <taxon>Ascomycota</taxon>
        <taxon>Pezizomycotina</taxon>
        <taxon>Leotiomycetes</taxon>
        <taxon>Erysiphales</taxon>
        <taxon>Erysiphaceae</taxon>
        <taxon>Erysiphe</taxon>
    </lineage>
</organism>
<dbReference type="Pfam" id="PF11326">
    <property type="entry name" value="PANTS-like"/>
    <property type="match status" value="1"/>
</dbReference>
<feature type="compositionally biased region" description="Basic and acidic residues" evidence="1">
    <location>
        <begin position="11"/>
        <end position="27"/>
    </location>
</feature>
<gene>
    <name evidence="2" type="ORF">EV44_g5124</name>
</gene>
<evidence type="ECO:0000256" key="1">
    <source>
        <dbReference type="SAM" id="MobiDB-lite"/>
    </source>
</evidence>
<evidence type="ECO:0000313" key="3">
    <source>
        <dbReference type="Proteomes" id="UP000030854"/>
    </source>
</evidence>
<reference evidence="2 3" key="1">
    <citation type="journal article" date="2014" name="BMC Genomics">
        <title>Adaptive genomic structural variation in the grape powdery mildew pathogen, Erysiphe necator.</title>
        <authorList>
            <person name="Jones L."/>
            <person name="Riaz S."/>
            <person name="Morales-Cruz A."/>
            <person name="Amrine K.C."/>
            <person name="McGuire B."/>
            <person name="Gubler W.D."/>
            <person name="Walker M.A."/>
            <person name="Cantu D."/>
        </authorList>
    </citation>
    <scope>NUCLEOTIDE SEQUENCE [LARGE SCALE GENOMIC DNA]</scope>
    <source>
        <strain evidence="3">c</strain>
    </source>
</reference>
<dbReference type="STRING" id="52586.A0A0B1NZ81"/>
<dbReference type="InterPro" id="IPR021475">
    <property type="entry name" value="Pants/Emi1-like"/>
</dbReference>
<feature type="region of interest" description="Disordered" evidence="1">
    <location>
        <begin position="1"/>
        <end position="51"/>
    </location>
</feature>
<dbReference type="OrthoDB" id="2017405at2759"/>
<sequence>MGWTWFSNETSNKKDNIKEKEVEKTSSDTKSLVPSLSTSVSSTFSSPSFENNDNAEREFGVLFSEASKKSIAEDELNQINSSTSADYQPKLESASNRTINTTFDHPKSISEQLLPTDMSCREAFDSAFYCNSLGGSFNHLYRYGTARSCNEHWSKFWFCMRIRTYDDESKKTSIKNFYREMEKKKYSERGTSSEDIWKSRDQLVKKGTAFLATEEEWNRTDEEWQNDALEMRKRIIEAAGSSKNIE</sequence>
<evidence type="ECO:0000313" key="2">
    <source>
        <dbReference type="EMBL" id="KHJ30310.1"/>
    </source>
</evidence>
<dbReference type="PANTHER" id="PTHR28052">
    <property type="entry name" value="UPF0545 PROTEIN C22ORF39"/>
    <property type="match status" value="1"/>
</dbReference>
<protein>
    <recommendedName>
        <fullName evidence="4">Early meiotic induction protein 1</fullName>
    </recommendedName>
</protein>
<dbReference type="Proteomes" id="UP000030854">
    <property type="component" value="Unassembled WGS sequence"/>
</dbReference>
<dbReference type="AlphaFoldDB" id="A0A0B1NZ81"/>
<proteinExistence type="predicted"/>
<feature type="compositionally biased region" description="Low complexity" evidence="1">
    <location>
        <begin position="31"/>
        <end position="49"/>
    </location>
</feature>